<feature type="domain" description="SLH" evidence="2">
    <location>
        <begin position="25"/>
        <end position="88"/>
    </location>
</feature>
<evidence type="ECO:0000313" key="6">
    <source>
        <dbReference type="Proteomes" id="UP000319578"/>
    </source>
</evidence>
<dbReference type="RefSeq" id="WP_049741771.1">
    <property type="nucleotide sequence ID" value="NZ_BJON01000009.1"/>
</dbReference>
<dbReference type="EMBL" id="BJON01000009">
    <property type="protein sequence ID" value="GED68927.1"/>
    <property type="molecule type" value="Genomic_DNA"/>
</dbReference>
<evidence type="ECO:0000256" key="1">
    <source>
        <dbReference type="SAM" id="SignalP"/>
    </source>
</evidence>
<feature type="chain" id="PRO_5005533437" evidence="1">
    <location>
        <begin position="27"/>
        <end position="371"/>
    </location>
</feature>
<name>A0A0K9YM18_9BACL</name>
<evidence type="ECO:0000313" key="5">
    <source>
        <dbReference type="Proteomes" id="UP000036834"/>
    </source>
</evidence>
<dbReference type="Proteomes" id="UP000319578">
    <property type="component" value="Unassembled WGS sequence"/>
</dbReference>
<reference evidence="5" key="1">
    <citation type="submission" date="2015-07" db="EMBL/GenBank/DDBJ databases">
        <title>Genome sequencing project for genomic taxonomy and phylogenomics of Bacillus-like bacteria.</title>
        <authorList>
            <person name="Liu B."/>
            <person name="Wang J."/>
            <person name="Zhu Y."/>
            <person name="Liu G."/>
            <person name="Chen Q."/>
            <person name="Chen Z."/>
            <person name="Lan J."/>
            <person name="Che J."/>
            <person name="Ge C."/>
            <person name="Shi H."/>
            <person name="Pan Z."/>
            <person name="Liu X."/>
        </authorList>
    </citation>
    <scope>NUCLEOTIDE SEQUENCE [LARGE SCALE GENOMIC DNA]</scope>
    <source>
        <strain evidence="5">DSM 9887</strain>
    </source>
</reference>
<organism evidence="4 5">
    <name type="scientific">Brevibacillus reuszeri</name>
    <dbReference type="NCBI Taxonomy" id="54915"/>
    <lineage>
        <taxon>Bacteria</taxon>
        <taxon>Bacillati</taxon>
        <taxon>Bacillota</taxon>
        <taxon>Bacilli</taxon>
        <taxon>Bacillales</taxon>
        <taxon>Paenibacillaceae</taxon>
        <taxon>Brevibacillus</taxon>
    </lineage>
</organism>
<keyword evidence="1" id="KW-0732">Signal</keyword>
<evidence type="ECO:0000313" key="3">
    <source>
        <dbReference type="EMBL" id="GED68927.1"/>
    </source>
</evidence>
<reference evidence="4" key="2">
    <citation type="submission" date="2015-07" db="EMBL/GenBank/DDBJ databases">
        <title>MeaNS - Measles Nucleotide Surveillance Program.</title>
        <authorList>
            <person name="Tran T."/>
            <person name="Druce J."/>
        </authorList>
    </citation>
    <scope>NUCLEOTIDE SEQUENCE</scope>
    <source>
        <strain evidence="4">DSM 9887</strain>
    </source>
</reference>
<dbReference type="Proteomes" id="UP000036834">
    <property type="component" value="Unassembled WGS sequence"/>
</dbReference>
<dbReference type="PATRIC" id="fig|54915.3.peg.4852"/>
<feature type="signal peptide" evidence="1">
    <location>
        <begin position="1"/>
        <end position="26"/>
    </location>
</feature>
<reference evidence="3 6" key="3">
    <citation type="submission" date="2019-06" db="EMBL/GenBank/DDBJ databases">
        <title>Whole genome shotgun sequence of Brevibacillus reuszeri NBRC 15719.</title>
        <authorList>
            <person name="Hosoyama A."/>
            <person name="Uohara A."/>
            <person name="Ohji S."/>
            <person name="Ichikawa N."/>
        </authorList>
    </citation>
    <scope>NUCLEOTIDE SEQUENCE [LARGE SCALE GENOMIC DNA]</scope>
    <source>
        <strain evidence="3 6">NBRC 15719</strain>
    </source>
</reference>
<dbReference type="OrthoDB" id="2474554at2"/>
<dbReference type="STRING" id="54915.ADS79_28235"/>
<proteinExistence type="predicted"/>
<accession>A0A0K9YM18</accession>
<comment type="caution">
    <text evidence="4">The sequence shown here is derived from an EMBL/GenBank/DDBJ whole genome shotgun (WGS) entry which is preliminary data.</text>
</comment>
<dbReference type="InterPro" id="IPR001119">
    <property type="entry name" value="SLH_dom"/>
</dbReference>
<protein>
    <submittedName>
        <fullName evidence="4">S-layer protein</fullName>
    </submittedName>
</protein>
<sequence>MMKRVVVCFLMALLLVQSAFTGNASAAVMFTDTRGHWAEQQINELAELGILKGRGYIPFHPNKPVTRGEALALMNRVFETVYGRVEKTERKLNLDSRYLLRQEAEQLLTNMRTMLQNETGLVSKFDPGDRMLYYLYLADNYQLMKKQEKENYDWWMSSEALQHSLSREEASLLLFHLMMPQKFRTANIKPQDAPAYFTSFYEWKQDSFYRDTYSPYALAIREFNFFLAEKNFEPQRVMTRAEFAVVMKRLYDYFVRDASGQFKATVNNKQRIAKVYLRAASLAYEANDQAKLSTLFTPEALKVLNGLPHRPAFTNHGNLTVKIDENNKLKLWVTGQYQDTKNGKYQLEYLFEPDNSNAYGQKITNIIYTEK</sequence>
<dbReference type="EMBL" id="LGIQ01000011">
    <property type="protein sequence ID" value="KNB69739.1"/>
    <property type="molecule type" value="Genomic_DNA"/>
</dbReference>
<gene>
    <name evidence="4" type="ORF">ADS79_28235</name>
    <name evidence="3" type="ORF">BRE01_26290</name>
</gene>
<evidence type="ECO:0000313" key="4">
    <source>
        <dbReference type="EMBL" id="KNB69739.1"/>
    </source>
</evidence>
<keyword evidence="6" id="KW-1185">Reference proteome</keyword>
<dbReference type="AlphaFoldDB" id="A0A0K9YM18"/>
<dbReference type="Pfam" id="PF00395">
    <property type="entry name" value="SLH"/>
    <property type="match status" value="1"/>
</dbReference>
<dbReference type="PROSITE" id="PS51272">
    <property type="entry name" value="SLH"/>
    <property type="match status" value="1"/>
</dbReference>
<evidence type="ECO:0000259" key="2">
    <source>
        <dbReference type="PROSITE" id="PS51272"/>
    </source>
</evidence>